<name>A0A6J4SSF7_9SPHN</name>
<dbReference type="EMBL" id="CADCVW010000065">
    <property type="protein sequence ID" value="CAA9504089.1"/>
    <property type="molecule type" value="Genomic_DNA"/>
</dbReference>
<dbReference type="AlphaFoldDB" id="A0A6J4SSF7"/>
<feature type="non-terminal residue" evidence="2">
    <location>
        <position position="131"/>
    </location>
</feature>
<evidence type="ECO:0000256" key="1">
    <source>
        <dbReference type="SAM" id="MobiDB-lite"/>
    </source>
</evidence>
<protein>
    <submittedName>
        <fullName evidence="2">Uncharacterized protein</fullName>
    </submittedName>
</protein>
<accession>A0A6J4SSF7</accession>
<reference evidence="2" key="1">
    <citation type="submission" date="2020-02" db="EMBL/GenBank/DDBJ databases">
        <authorList>
            <person name="Meier V. D."/>
        </authorList>
    </citation>
    <scope>NUCLEOTIDE SEQUENCE</scope>
    <source>
        <strain evidence="2">AVDCRST_MAG39</strain>
    </source>
</reference>
<feature type="non-terminal residue" evidence="2">
    <location>
        <position position="1"/>
    </location>
</feature>
<feature type="compositionally biased region" description="Low complexity" evidence="1">
    <location>
        <begin position="14"/>
        <end position="26"/>
    </location>
</feature>
<feature type="compositionally biased region" description="Low complexity" evidence="1">
    <location>
        <begin position="69"/>
        <end position="79"/>
    </location>
</feature>
<proteinExistence type="predicted"/>
<sequence>RPRGGGPRARPDPARAAGPRCGARAPVLSRRRTNRACRAPAGSVGEDARAEALRLRRQGRRRADHPDGDAGAAAQGLRQARCERRPAARLRGMGDADDDQARRRRRQRRADRRRVRDHRPQATSGTGLLLL</sequence>
<feature type="region of interest" description="Disordered" evidence="1">
    <location>
        <begin position="1"/>
        <end position="131"/>
    </location>
</feature>
<gene>
    <name evidence="2" type="ORF">AVDCRST_MAG39-1556</name>
</gene>
<feature type="compositionally biased region" description="Basic residues" evidence="1">
    <location>
        <begin position="102"/>
        <end position="117"/>
    </location>
</feature>
<evidence type="ECO:0000313" key="2">
    <source>
        <dbReference type="EMBL" id="CAA9504089.1"/>
    </source>
</evidence>
<organism evidence="2">
    <name type="scientific">uncultured Sphingomonadaceae bacterium</name>
    <dbReference type="NCBI Taxonomy" id="169976"/>
    <lineage>
        <taxon>Bacteria</taxon>
        <taxon>Pseudomonadati</taxon>
        <taxon>Pseudomonadota</taxon>
        <taxon>Alphaproteobacteria</taxon>
        <taxon>Sphingomonadales</taxon>
        <taxon>Sphingomonadaceae</taxon>
        <taxon>environmental samples</taxon>
    </lineage>
</organism>